<accession>A0A8R1W5G3</accession>
<protein>
    <submittedName>
        <fullName evidence="1">Uncharacterized protein</fullName>
    </submittedName>
</protein>
<dbReference type="EnsemblMetazoa" id="XM_003242648.4">
    <property type="protein sequence ID" value="XP_003242696.1"/>
    <property type="gene ID" value="LOC100573506"/>
</dbReference>
<dbReference type="AlphaFoldDB" id="A0A8R1W5G3"/>
<sequence>MGNRKSLKQRKSCSYLVPNPHLRYLNLKNSNKIQSLPILKNGSRFQDLKSSKTVNKTDRVVLSNTYAFDALSSILMVSYCDSQVYSKLMDSFNDDKYFNLISSLVKNGITSSTYTKRLEVIKHYLKPELQLLQYNITFAKCNATMGHIVKALLKNYPTIEEFSKRSSNICIKTSKWQVMYLTYQTGNSGNLSGLQHFFKECTGVEYLECSENCDGMKTVHSKISTHHLFIDVLQWEGNDLTSSMCSTEAASMV</sequence>
<keyword evidence="2" id="KW-1185">Reference proteome</keyword>
<dbReference type="KEGG" id="api:100573506"/>
<name>A0A8R1W5G3_ACYPI</name>
<dbReference type="RefSeq" id="XP_003242696.1">
    <property type="nucleotide sequence ID" value="XM_003242648.4"/>
</dbReference>
<organism evidence="1 2">
    <name type="scientific">Acyrthosiphon pisum</name>
    <name type="common">Pea aphid</name>
    <dbReference type="NCBI Taxonomy" id="7029"/>
    <lineage>
        <taxon>Eukaryota</taxon>
        <taxon>Metazoa</taxon>
        <taxon>Ecdysozoa</taxon>
        <taxon>Arthropoda</taxon>
        <taxon>Hexapoda</taxon>
        <taxon>Insecta</taxon>
        <taxon>Pterygota</taxon>
        <taxon>Neoptera</taxon>
        <taxon>Paraneoptera</taxon>
        <taxon>Hemiptera</taxon>
        <taxon>Sternorrhyncha</taxon>
        <taxon>Aphidomorpha</taxon>
        <taxon>Aphidoidea</taxon>
        <taxon>Aphididae</taxon>
        <taxon>Macrosiphini</taxon>
        <taxon>Acyrthosiphon</taxon>
    </lineage>
</organism>
<dbReference type="GeneID" id="100573506"/>
<reference evidence="2" key="1">
    <citation type="submission" date="2010-06" db="EMBL/GenBank/DDBJ databases">
        <authorList>
            <person name="Jiang H."/>
            <person name="Abraham K."/>
            <person name="Ali S."/>
            <person name="Alsbrooks S.L."/>
            <person name="Anim B.N."/>
            <person name="Anosike U.S."/>
            <person name="Attaway T."/>
            <person name="Bandaranaike D.P."/>
            <person name="Battles P.K."/>
            <person name="Bell S.N."/>
            <person name="Bell A.V."/>
            <person name="Beltran B."/>
            <person name="Bickham C."/>
            <person name="Bustamante Y."/>
            <person name="Caleb T."/>
            <person name="Canada A."/>
            <person name="Cardenas V."/>
            <person name="Carter K."/>
            <person name="Chacko J."/>
            <person name="Chandrabose M.N."/>
            <person name="Chavez D."/>
            <person name="Chavez A."/>
            <person name="Chen L."/>
            <person name="Chu H.-S."/>
            <person name="Claassen K.J."/>
            <person name="Cockrell R."/>
            <person name="Collins M."/>
            <person name="Cooper J.A."/>
            <person name="Cree A."/>
            <person name="Curry S.M."/>
            <person name="Da Y."/>
            <person name="Dao M.D."/>
            <person name="Das B."/>
            <person name="Davila M.-L."/>
            <person name="Davy-Carroll L."/>
            <person name="Denson S."/>
            <person name="Dinh H."/>
            <person name="Ebong V.E."/>
            <person name="Edwards J.R."/>
            <person name="Egan A."/>
            <person name="El-Daye J."/>
            <person name="Escobedo L."/>
            <person name="Fernandez S."/>
            <person name="Fernando P.R."/>
            <person name="Flagg N."/>
            <person name="Forbes L.D."/>
            <person name="Fowler R.G."/>
            <person name="Fu Q."/>
            <person name="Gabisi R.A."/>
            <person name="Ganer J."/>
            <person name="Garbino Pronczuk A."/>
            <person name="Garcia R.M."/>
            <person name="Garner T."/>
            <person name="Garrett T.E."/>
            <person name="Gonzalez D.A."/>
            <person name="Hamid H."/>
            <person name="Hawkins E.S."/>
            <person name="Hirani K."/>
            <person name="Hogues M.E."/>
            <person name="Hollins B."/>
            <person name="Hsiao C.-H."/>
            <person name="Jabil R."/>
            <person name="James M.L."/>
            <person name="Jhangiani S.N."/>
            <person name="Johnson B."/>
            <person name="Johnson Q."/>
            <person name="Joshi V."/>
            <person name="Kalu J.B."/>
            <person name="Kam C."/>
            <person name="Kashfia A."/>
            <person name="Keebler J."/>
            <person name="Kisamo H."/>
            <person name="Kovar C.L."/>
            <person name="Lago L.A."/>
            <person name="Lai C.-Y."/>
            <person name="Laidlaw J."/>
            <person name="Lara F."/>
            <person name="Le T.-K."/>
            <person name="Lee S.L."/>
            <person name="Legall F.H."/>
            <person name="Lemon S.J."/>
            <person name="Lewis L.R."/>
            <person name="Li B."/>
            <person name="Liu Y."/>
            <person name="Liu Y.-S."/>
            <person name="Lopez J."/>
            <person name="Lozado R.J."/>
            <person name="Lu J."/>
            <person name="Madu R.C."/>
            <person name="Maheshwari M."/>
            <person name="Maheshwari R."/>
            <person name="Malloy K."/>
            <person name="Martinez E."/>
            <person name="Mathew T."/>
            <person name="Mercado I.C."/>
            <person name="Mercado C."/>
            <person name="Meyer B."/>
            <person name="Montgomery K."/>
            <person name="Morgan M.B."/>
            <person name="Munidasa M."/>
            <person name="Nazareth L.V."/>
            <person name="Nelson J."/>
            <person name="Ng B.M."/>
            <person name="Nguyen N.B."/>
            <person name="Nguyen P.Q."/>
            <person name="Nguyen T."/>
            <person name="Obregon M."/>
            <person name="Okwuonu G.O."/>
            <person name="Onwere C.G."/>
            <person name="Orozco G."/>
            <person name="Parra A."/>
            <person name="Patel S."/>
            <person name="Patil S."/>
            <person name="Perez A."/>
            <person name="Perez Y."/>
            <person name="Pham C."/>
            <person name="Primus E.L."/>
            <person name="Pu L.-L."/>
            <person name="Puazo M."/>
            <person name="Qin X."/>
            <person name="Quiroz J.B."/>
            <person name="Reese J."/>
            <person name="Richards S."/>
            <person name="Rives C.M."/>
            <person name="Robberts R."/>
            <person name="Ruiz S.J."/>
            <person name="Ruiz M.J."/>
            <person name="Santibanez J."/>
            <person name="Schneider B.W."/>
            <person name="Sisson I."/>
            <person name="Smith M."/>
            <person name="Sodergren E."/>
            <person name="Song X.-Z."/>
            <person name="Song B.B."/>
            <person name="Summersgill H."/>
            <person name="Thelus R."/>
            <person name="Thornton R.D."/>
            <person name="Trejos Z.Y."/>
            <person name="Usmani K."/>
            <person name="Vattathil S."/>
            <person name="Villasana D."/>
            <person name="Walker D.L."/>
            <person name="Wang S."/>
            <person name="Wang K."/>
            <person name="White C.S."/>
            <person name="Williams A.C."/>
            <person name="Williamson J."/>
            <person name="Wilson K."/>
            <person name="Woghiren I.O."/>
            <person name="Woodworth J.R."/>
            <person name="Worley K.C."/>
            <person name="Wright R.A."/>
            <person name="Wu W."/>
            <person name="Young L."/>
            <person name="Zhang L."/>
            <person name="Zhang J."/>
            <person name="Zhu Y."/>
            <person name="Muzny D.M."/>
            <person name="Weinstock G."/>
            <person name="Gibbs R.A."/>
        </authorList>
    </citation>
    <scope>NUCLEOTIDE SEQUENCE [LARGE SCALE GENOMIC DNA]</scope>
    <source>
        <strain evidence="2">LSR1</strain>
    </source>
</reference>
<proteinExistence type="predicted"/>
<reference evidence="1" key="2">
    <citation type="submission" date="2022-06" db="UniProtKB">
        <authorList>
            <consortium name="EnsemblMetazoa"/>
        </authorList>
    </citation>
    <scope>IDENTIFICATION</scope>
</reference>
<evidence type="ECO:0000313" key="1">
    <source>
        <dbReference type="EnsemblMetazoa" id="XP_003242696.1"/>
    </source>
</evidence>
<dbReference type="Proteomes" id="UP000007819">
    <property type="component" value="Chromosome X"/>
</dbReference>
<dbReference type="OrthoDB" id="6622169at2759"/>
<evidence type="ECO:0000313" key="2">
    <source>
        <dbReference type="Proteomes" id="UP000007819"/>
    </source>
</evidence>